<keyword evidence="5" id="KW-0677">Repeat</keyword>
<evidence type="ECO:0000313" key="13">
    <source>
        <dbReference type="Ensembl" id="ENSSHBP00005005565.1"/>
    </source>
</evidence>
<dbReference type="GeneTree" id="ENSGT00940000162802"/>
<dbReference type="Gene3D" id="1.20.1560.10">
    <property type="entry name" value="ABC transporter type 1, transmembrane domain"/>
    <property type="match status" value="2"/>
</dbReference>
<dbReference type="Proteomes" id="UP000472266">
    <property type="component" value="Chromosome 2"/>
</dbReference>
<dbReference type="FunFam" id="1.20.1560.10:FF:000010">
    <property type="entry name" value="Multidrug resistance-associated ABC transporter"/>
    <property type="match status" value="1"/>
</dbReference>
<evidence type="ECO:0000256" key="1">
    <source>
        <dbReference type="ARBA" id="ARBA00004127"/>
    </source>
</evidence>
<accession>A0A672TUM0</accession>
<dbReference type="FunFam" id="1.20.1560.10:FF:000006">
    <property type="entry name" value="ATP-binding cassette, sub-family C (CFTR/MRP), member 9"/>
    <property type="match status" value="1"/>
</dbReference>
<evidence type="ECO:0000256" key="10">
    <source>
        <dbReference type="SAM" id="Phobius"/>
    </source>
</evidence>
<feature type="transmembrane region" description="Helical" evidence="10">
    <location>
        <begin position="783"/>
        <end position="803"/>
    </location>
</feature>
<feature type="transmembrane region" description="Helical" evidence="10">
    <location>
        <begin position="135"/>
        <end position="155"/>
    </location>
</feature>
<sequence length="1120" mass="125724">HSYRVEIELLPLSEPKLRLSEPSLCHVVLPIYYKELQVCFTEFSFALITVLLASPGQLNPSKLLSFDCDLCIFWFQALTLANSSRRNYTTGEIVNLMSADAQQLMELTVNINLLWSAPFQIIMAVIFLWKELGPSVLAGVALLLLVIPINALIAAKVKRLKYSDQRVKLLSEMLHGIKILKLYAWEPAYQRKVMSIRECEVDVLKSSGYLTTYSMLTLTCIPFMVSLATLGVFFHLDEENVLTATKVFTSISLFNILRLPLFDLPSVISAVAQTKVSLSRLEDFLCAEDINPKDVNTNYSGSKQYLSISIPEGSLVAVVGQVGSGKSSFLSAVLGEMEKLEGTVQRRGSVAYASQQAWIQNDTLQENILFGADLHRQYYELVLESCALLPDLEQLPNGDQTEIGERGVNISGGQKQRVSLARAVYSNADLYLLDDPLSAVDVHVGKHLFEKIIGPSGLLKSKTRILVTHNVTFLPHTDLIIVMEEGRISQMGTYQELVSKRANFAELIQVFSAEHTTEETTPVEGEKIRILCLPSIFNFHSSSFNWRWMWLTIAAYLGQNALAIGQNLWLSTWTAETAEVSDFTEWKQSQNYKLHIYGLLGVIQGLFVCCGAYVITRGSLSASRALHHQLLDNVLHLPLQRFETDPVGQIINRFTKDLFIVDSRFHYYLRTWLNCTLDVIGTILVITSASPLFIVVVIPLGYFYFTIQRYYIASSRQIRRLAGASHSPVISHFSETLVGRSTIRAFGHQERFIRKNNDVVYENLVYFYNNVISNRWLCVRLEFLGNLMVFFAALFVVLAGNTMSSSTVGLSISYALNVSNSSLNFWVRKACEIETNAVSIERICEYAKMDKEGPWITSKRPPVGWPDRGIIKFVNYKAQYRKDLGLALKDVSFQTQSKEKVGIVGRTGAGKSTLTNCLFRVLEGSEGKIVIDGIDISTIGLHDLRGNLNIIPQDPILFSGTLQSNLDPLGKHSDLELWEVLELCHLKDFVQSLPKKLLHEISEGGENLSVGQRQLVCLARALLRKTKILVLDEATASVDMETDNLVQSTIKREFHNCTILTIAHRLHTVMDSERVLVLDTGRILEYDTPHNLLQRKGAFSEMVAEAGIRRDKENLGINTS</sequence>
<dbReference type="InterPro" id="IPR003593">
    <property type="entry name" value="AAA+_ATPase"/>
</dbReference>
<dbReference type="PANTHER" id="PTHR24223:SF166">
    <property type="entry name" value="MULTIDRUG RESISTANCE-ASSOCIATED PROTEIN 1-LIKE"/>
    <property type="match status" value="1"/>
</dbReference>
<organism evidence="13 14">
    <name type="scientific">Strigops habroptila</name>
    <name type="common">Kakapo</name>
    <dbReference type="NCBI Taxonomy" id="2489341"/>
    <lineage>
        <taxon>Eukaryota</taxon>
        <taxon>Metazoa</taxon>
        <taxon>Chordata</taxon>
        <taxon>Craniata</taxon>
        <taxon>Vertebrata</taxon>
        <taxon>Euteleostomi</taxon>
        <taxon>Archelosauria</taxon>
        <taxon>Archosauria</taxon>
        <taxon>Dinosauria</taxon>
        <taxon>Saurischia</taxon>
        <taxon>Theropoda</taxon>
        <taxon>Coelurosauria</taxon>
        <taxon>Aves</taxon>
        <taxon>Neognathae</taxon>
        <taxon>Neoaves</taxon>
        <taxon>Telluraves</taxon>
        <taxon>Australaves</taxon>
        <taxon>Psittaciformes</taxon>
        <taxon>Psittacidae</taxon>
        <taxon>Strigops</taxon>
    </lineage>
</organism>
<protein>
    <recommendedName>
        <fullName evidence="15">ATP binding cassette subfamily C member 1</fullName>
    </recommendedName>
</protein>
<evidence type="ECO:0000256" key="8">
    <source>
        <dbReference type="ARBA" id="ARBA00022989"/>
    </source>
</evidence>
<dbReference type="SMART" id="SM00382">
    <property type="entry name" value="AAA"/>
    <property type="match status" value="2"/>
</dbReference>
<feature type="domain" description="ABC transporter" evidence="11">
    <location>
        <begin position="285"/>
        <end position="510"/>
    </location>
</feature>
<reference evidence="13 14" key="1">
    <citation type="submission" date="2019-11" db="EMBL/GenBank/DDBJ databases">
        <title>Strigops habroptila (kakapo) genome, bStrHab1, primary haplotype, v2.</title>
        <authorList>
            <person name="Jarvis E.D."/>
            <person name="Howard J."/>
            <person name="Rhie A."/>
            <person name="Phillippy A."/>
            <person name="Korlach J."/>
            <person name="Digby A."/>
            <person name="Iorns D."/>
            <person name="Eason D."/>
            <person name="Robertson B."/>
            <person name="Raemaekers T."/>
            <person name="Howe K."/>
            <person name="Lewin H."/>
            <person name="Damas J."/>
            <person name="Hastie A."/>
            <person name="Tracey A."/>
            <person name="Chow W."/>
            <person name="Fedrigo O."/>
        </authorList>
    </citation>
    <scope>NUCLEOTIDE SEQUENCE [LARGE SCALE GENOMIC DNA]</scope>
</reference>
<dbReference type="CDD" id="cd18603">
    <property type="entry name" value="ABC_6TM_MRP1_2_3_6_D2_like"/>
    <property type="match status" value="1"/>
</dbReference>
<keyword evidence="8 10" id="KW-1133">Transmembrane helix</keyword>
<dbReference type="InterPro" id="IPR017871">
    <property type="entry name" value="ABC_transporter-like_CS"/>
</dbReference>
<dbReference type="PROSITE" id="PS50929">
    <property type="entry name" value="ABC_TM1F"/>
    <property type="match status" value="2"/>
</dbReference>
<evidence type="ECO:0000259" key="12">
    <source>
        <dbReference type="PROSITE" id="PS50929"/>
    </source>
</evidence>
<dbReference type="GO" id="GO:0140359">
    <property type="term" value="F:ABC-type transporter activity"/>
    <property type="evidence" value="ECO:0007669"/>
    <property type="project" value="InterPro"/>
</dbReference>
<comment type="subcellular location">
    <subcellularLocation>
        <location evidence="1">Endomembrane system</location>
        <topology evidence="1">Multi-pass membrane protein</topology>
    </subcellularLocation>
</comment>
<dbReference type="InterPro" id="IPR050173">
    <property type="entry name" value="ABC_transporter_C-like"/>
</dbReference>
<feature type="domain" description="ABC transmembrane type-1" evidence="12">
    <location>
        <begin position="550"/>
        <end position="825"/>
    </location>
</feature>
<feature type="domain" description="ABC transporter" evidence="11">
    <location>
        <begin position="871"/>
        <end position="1105"/>
    </location>
</feature>
<dbReference type="Pfam" id="PF00664">
    <property type="entry name" value="ABC_membrane"/>
    <property type="match status" value="2"/>
</dbReference>
<keyword evidence="9 10" id="KW-0472">Membrane</keyword>
<dbReference type="InterPro" id="IPR003439">
    <property type="entry name" value="ABC_transporter-like_ATP-bd"/>
</dbReference>
<evidence type="ECO:0008006" key="15">
    <source>
        <dbReference type="Google" id="ProtNLM"/>
    </source>
</evidence>
<evidence type="ECO:0000256" key="5">
    <source>
        <dbReference type="ARBA" id="ARBA00022737"/>
    </source>
</evidence>
<feature type="domain" description="ABC transmembrane type-1" evidence="12">
    <location>
        <begin position="78"/>
        <end position="273"/>
    </location>
</feature>
<keyword evidence="6" id="KW-0547">Nucleotide-binding</keyword>
<gene>
    <name evidence="13" type="primary">LOC115603945</name>
</gene>
<dbReference type="GO" id="GO:0005524">
    <property type="term" value="F:ATP binding"/>
    <property type="evidence" value="ECO:0007669"/>
    <property type="project" value="UniProtKB-KW"/>
</dbReference>
<feature type="transmembrane region" description="Helical" evidence="10">
    <location>
        <begin position="692"/>
        <end position="712"/>
    </location>
</feature>
<evidence type="ECO:0000256" key="9">
    <source>
        <dbReference type="ARBA" id="ARBA00023136"/>
    </source>
</evidence>
<dbReference type="CDD" id="cd03250">
    <property type="entry name" value="ABCC_MRP_domain1"/>
    <property type="match status" value="1"/>
</dbReference>
<dbReference type="FunFam" id="3.40.50.300:FF:000074">
    <property type="entry name" value="Multidrug resistance-associated protein 5 isoform 1"/>
    <property type="match status" value="1"/>
</dbReference>
<feature type="transmembrane region" description="Helical" evidence="10">
    <location>
        <begin position="215"/>
        <end position="236"/>
    </location>
</feature>
<evidence type="ECO:0000256" key="6">
    <source>
        <dbReference type="ARBA" id="ARBA00022741"/>
    </source>
</evidence>
<dbReference type="PROSITE" id="PS50893">
    <property type="entry name" value="ABC_TRANSPORTER_2"/>
    <property type="match status" value="2"/>
</dbReference>
<comment type="similarity">
    <text evidence="2">Belongs to the ABC transporter superfamily. ABCC family. Conjugate transporter (TC 3.A.1.208) subfamily.</text>
</comment>
<dbReference type="AlphaFoldDB" id="A0A672TUM0"/>
<dbReference type="InterPro" id="IPR027417">
    <property type="entry name" value="P-loop_NTPase"/>
</dbReference>
<dbReference type="CDD" id="cd18595">
    <property type="entry name" value="ABC_6TM_MRP1_2_3_6_D1_like"/>
    <property type="match status" value="1"/>
</dbReference>
<name>A0A672TUM0_STRHB</name>
<evidence type="ECO:0000256" key="7">
    <source>
        <dbReference type="ARBA" id="ARBA00022840"/>
    </source>
</evidence>
<keyword evidence="4 10" id="KW-0812">Transmembrane</keyword>
<dbReference type="SUPFAM" id="SSF52540">
    <property type="entry name" value="P-loop containing nucleoside triphosphate hydrolases"/>
    <property type="match status" value="2"/>
</dbReference>
<dbReference type="GO" id="GO:0016020">
    <property type="term" value="C:membrane"/>
    <property type="evidence" value="ECO:0007669"/>
    <property type="project" value="InterPro"/>
</dbReference>
<dbReference type="FunFam" id="3.40.50.300:FF:000997">
    <property type="entry name" value="Multidrug resistance-associated protein 1"/>
    <property type="match status" value="1"/>
</dbReference>
<dbReference type="PANTHER" id="PTHR24223">
    <property type="entry name" value="ATP-BINDING CASSETTE SUB-FAMILY C"/>
    <property type="match status" value="1"/>
</dbReference>
<evidence type="ECO:0000256" key="3">
    <source>
        <dbReference type="ARBA" id="ARBA00022448"/>
    </source>
</evidence>
<keyword evidence="3" id="KW-0813">Transport</keyword>
<feature type="transmembrane region" description="Helical" evidence="10">
    <location>
        <begin position="594"/>
        <end position="615"/>
    </location>
</feature>
<dbReference type="Ensembl" id="ENSSHBT00005006748.1">
    <property type="protein sequence ID" value="ENSSHBP00005005565.1"/>
    <property type="gene ID" value="ENSSHBG00005003202.1"/>
</dbReference>
<dbReference type="SUPFAM" id="SSF90123">
    <property type="entry name" value="ABC transporter transmembrane region"/>
    <property type="match status" value="2"/>
</dbReference>
<proteinExistence type="inferred from homology"/>
<feature type="transmembrane region" description="Helical" evidence="10">
    <location>
        <begin position="107"/>
        <end position="129"/>
    </location>
</feature>
<reference evidence="13" key="3">
    <citation type="submission" date="2025-09" db="UniProtKB">
        <authorList>
            <consortium name="Ensembl"/>
        </authorList>
    </citation>
    <scope>IDENTIFICATION</scope>
</reference>
<evidence type="ECO:0000259" key="11">
    <source>
        <dbReference type="PROSITE" id="PS50893"/>
    </source>
</evidence>
<keyword evidence="14" id="KW-1185">Reference proteome</keyword>
<evidence type="ECO:0000256" key="4">
    <source>
        <dbReference type="ARBA" id="ARBA00022692"/>
    </source>
</evidence>
<dbReference type="Gene3D" id="3.40.50.300">
    <property type="entry name" value="P-loop containing nucleotide triphosphate hydrolases"/>
    <property type="match status" value="2"/>
</dbReference>
<dbReference type="PROSITE" id="PS00211">
    <property type="entry name" value="ABC_TRANSPORTER_1"/>
    <property type="match status" value="2"/>
</dbReference>
<dbReference type="GO" id="GO:0016887">
    <property type="term" value="F:ATP hydrolysis activity"/>
    <property type="evidence" value="ECO:0007669"/>
    <property type="project" value="InterPro"/>
</dbReference>
<dbReference type="CDD" id="cd03244">
    <property type="entry name" value="ABCC_MRP_domain2"/>
    <property type="match status" value="1"/>
</dbReference>
<evidence type="ECO:0000313" key="14">
    <source>
        <dbReference type="Proteomes" id="UP000472266"/>
    </source>
</evidence>
<dbReference type="InterPro" id="IPR036640">
    <property type="entry name" value="ABC1_TM_sf"/>
</dbReference>
<dbReference type="InterPro" id="IPR011527">
    <property type="entry name" value="ABC1_TM_dom"/>
</dbReference>
<dbReference type="GO" id="GO:0012505">
    <property type="term" value="C:endomembrane system"/>
    <property type="evidence" value="ECO:0007669"/>
    <property type="project" value="UniProtKB-SubCell"/>
</dbReference>
<evidence type="ECO:0000256" key="2">
    <source>
        <dbReference type="ARBA" id="ARBA00009726"/>
    </source>
</evidence>
<dbReference type="Pfam" id="PF00005">
    <property type="entry name" value="ABC_tran"/>
    <property type="match status" value="2"/>
</dbReference>
<reference evidence="13" key="2">
    <citation type="submission" date="2025-08" db="UniProtKB">
        <authorList>
            <consortium name="Ensembl"/>
        </authorList>
    </citation>
    <scope>IDENTIFICATION</scope>
</reference>
<keyword evidence="7" id="KW-0067">ATP-binding</keyword>